<feature type="repeat" description="ANK" evidence="3">
    <location>
        <begin position="325"/>
        <end position="357"/>
    </location>
</feature>
<dbReference type="GO" id="GO:0005737">
    <property type="term" value="C:cytoplasm"/>
    <property type="evidence" value="ECO:0007669"/>
    <property type="project" value="TreeGrafter"/>
</dbReference>
<dbReference type="SMART" id="SM00248">
    <property type="entry name" value="ANK"/>
    <property type="match status" value="17"/>
</dbReference>
<feature type="repeat" description="ANK" evidence="3">
    <location>
        <begin position="183"/>
        <end position="215"/>
    </location>
</feature>
<dbReference type="SUPFAM" id="SSF158235">
    <property type="entry name" value="SOCS box-like"/>
    <property type="match status" value="1"/>
</dbReference>
<keyword evidence="6" id="KW-1185">Reference proteome</keyword>
<feature type="domain" description="SOCS box" evidence="4">
    <location>
        <begin position="645"/>
        <end position="679"/>
    </location>
</feature>
<dbReference type="Pfam" id="PF12796">
    <property type="entry name" value="Ank_2"/>
    <property type="match status" value="4"/>
</dbReference>
<dbReference type="CDD" id="cd03587">
    <property type="entry name" value="SOCS"/>
    <property type="match status" value="1"/>
</dbReference>
<evidence type="ECO:0000256" key="1">
    <source>
        <dbReference type="ARBA" id="ARBA00022737"/>
    </source>
</evidence>
<dbReference type="Proteomes" id="UP001209878">
    <property type="component" value="Unassembled WGS sequence"/>
</dbReference>
<dbReference type="EMBL" id="JAODUO010000035">
    <property type="protein sequence ID" value="KAK2192260.1"/>
    <property type="molecule type" value="Genomic_DNA"/>
</dbReference>
<dbReference type="AlphaFoldDB" id="A0AAD9PCJ0"/>
<evidence type="ECO:0000256" key="2">
    <source>
        <dbReference type="ARBA" id="ARBA00023043"/>
    </source>
</evidence>
<dbReference type="PROSITE" id="PS50225">
    <property type="entry name" value="SOCS"/>
    <property type="match status" value="1"/>
</dbReference>
<organism evidence="5 6">
    <name type="scientific">Ridgeia piscesae</name>
    <name type="common">Tubeworm</name>
    <dbReference type="NCBI Taxonomy" id="27915"/>
    <lineage>
        <taxon>Eukaryota</taxon>
        <taxon>Metazoa</taxon>
        <taxon>Spiralia</taxon>
        <taxon>Lophotrochozoa</taxon>
        <taxon>Annelida</taxon>
        <taxon>Polychaeta</taxon>
        <taxon>Sedentaria</taxon>
        <taxon>Canalipalpata</taxon>
        <taxon>Sabellida</taxon>
        <taxon>Siboglinidae</taxon>
        <taxon>Ridgeia</taxon>
    </lineage>
</organism>
<reference evidence="5" key="1">
    <citation type="journal article" date="2023" name="Mol. Biol. Evol.">
        <title>Third-Generation Sequencing Reveals the Adaptive Role of the Epigenome in Three Deep-Sea Polychaetes.</title>
        <authorList>
            <person name="Perez M."/>
            <person name="Aroh O."/>
            <person name="Sun Y."/>
            <person name="Lan Y."/>
            <person name="Juniper S.K."/>
            <person name="Young C.R."/>
            <person name="Angers B."/>
            <person name="Qian P.Y."/>
        </authorList>
    </citation>
    <scope>NUCLEOTIDE SEQUENCE</scope>
    <source>
        <strain evidence="5">R07B-5</strain>
    </source>
</reference>
<keyword evidence="1" id="KW-0677">Repeat</keyword>
<feature type="repeat" description="ANK" evidence="3">
    <location>
        <begin position="117"/>
        <end position="149"/>
    </location>
</feature>
<dbReference type="InterPro" id="IPR001496">
    <property type="entry name" value="SOCS_box"/>
</dbReference>
<feature type="repeat" description="ANK" evidence="3">
    <location>
        <begin position="491"/>
        <end position="523"/>
    </location>
</feature>
<protein>
    <recommendedName>
        <fullName evidence="4">SOCS box domain-containing protein</fullName>
    </recommendedName>
</protein>
<dbReference type="Gene3D" id="1.25.40.20">
    <property type="entry name" value="Ankyrin repeat-containing domain"/>
    <property type="match status" value="4"/>
</dbReference>
<dbReference type="InterPro" id="IPR036770">
    <property type="entry name" value="Ankyrin_rpt-contain_sf"/>
</dbReference>
<dbReference type="InterPro" id="IPR002110">
    <property type="entry name" value="Ankyrin_rpt"/>
</dbReference>
<feature type="repeat" description="ANK" evidence="3">
    <location>
        <begin position="358"/>
        <end position="390"/>
    </location>
</feature>
<dbReference type="PROSITE" id="PS50297">
    <property type="entry name" value="ANK_REP_REGION"/>
    <property type="match status" value="8"/>
</dbReference>
<dbReference type="PANTHER" id="PTHR24198">
    <property type="entry name" value="ANKYRIN REPEAT AND PROTEIN KINASE DOMAIN-CONTAINING PROTEIN"/>
    <property type="match status" value="1"/>
</dbReference>
<dbReference type="Pfam" id="PF00023">
    <property type="entry name" value="Ank"/>
    <property type="match status" value="3"/>
</dbReference>
<dbReference type="PANTHER" id="PTHR24198:SF165">
    <property type="entry name" value="ANKYRIN REPEAT-CONTAINING PROTEIN-RELATED"/>
    <property type="match status" value="1"/>
</dbReference>
<feature type="repeat" description="ANK" evidence="3">
    <location>
        <begin position="426"/>
        <end position="458"/>
    </location>
</feature>
<dbReference type="InterPro" id="IPR036036">
    <property type="entry name" value="SOCS_box-like_dom_sf"/>
</dbReference>
<feature type="repeat" description="ANK" evidence="3">
    <location>
        <begin position="150"/>
        <end position="182"/>
    </location>
</feature>
<keyword evidence="2 3" id="KW-0040">ANK repeat</keyword>
<evidence type="ECO:0000313" key="6">
    <source>
        <dbReference type="Proteomes" id="UP001209878"/>
    </source>
</evidence>
<dbReference type="PROSITE" id="PS50088">
    <property type="entry name" value="ANK_REPEAT"/>
    <property type="match status" value="10"/>
</dbReference>
<feature type="repeat" description="ANK" evidence="3">
    <location>
        <begin position="216"/>
        <end position="248"/>
    </location>
</feature>
<proteinExistence type="predicted"/>
<dbReference type="PRINTS" id="PR01415">
    <property type="entry name" value="ANKYRIN"/>
</dbReference>
<gene>
    <name evidence="5" type="ORF">NP493_35g00012</name>
</gene>
<name>A0AAD9PCJ0_RIDPI</name>
<evidence type="ECO:0000256" key="3">
    <source>
        <dbReference type="PROSITE-ProRule" id="PRU00023"/>
    </source>
</evidence>
<dbReference type="SMART" id="SM00969">
    <property type="entry name" value="SOCS_box"/>
    <property type="match status" value="1"/>
</dbReference>
<feature type="repeat" description="ANK" evidence="3">
    <location>
        <begin position="84"/>
        <end position="116"/>
    </location>
</feature>
<sequence>MAAVGDQKSKSYEKRAKRRAIRSLHQAISDNKLSTVRELITPDLDVNFHYNGKSALQIAVVEGFEDICRLLIEHGADVNKVNAEGNCLLNMAVWHSHTSIVQLLVDSGAELDISNNHGSTPVCTAAYCGDAGAVQMLIRADCDVDAPDKRGQSPLLVAAWRGHLDVVRTLTAGHCDINWTDYERRTALNIAAGRGHLDVVRALVDAGCNVDLAEQYSCTALFFAAQSGYTDIVQTLVNAGADLNKTDTRKCTPFMEAVKGQHMEVMKILIAADCDVNHAEIQMTQAPIHVAVQLASHFFGDSVSPVALVEILVAAGCDLNVSDKHGWTPLYQAAFSGETDLVELLLNQNVNVNTVTESRDTPLHAAVFGNKPEIMDSLLQAGCAVNAVNKRNELPLYTAIDHRSKIELIRSLLDAGSRTDLCESQSGQTPLFAAIQHDYIEAMDLLVKAGCDVNIPNRDGNTALWVACNRGNMQAVDILLRNSVIDVDAGVSHIPIHAAVIHGYTDIVTGLLAAGCNVNKMSDICSTAIYFAADCNKIELAEMLVRHGANPSAPHRVKTPRRCCASYSDPHPHLELEPMYAAVKNNNFRMIKLLLHATPHRPYRILKTLQDIIFRTSYAQESHMSERLLYQYAEMFAHILGHPCPLQESCRGVIRETLCGRLLEGVGKLPIPEKLKDFVLLKDVLRS</sequence>
<comment type="caution">
    <text evidence="5">The sequence shown here is derived from an EMBL/GenBank/DDBJ whole genome shotgun (WGS) entry which is preliminary data.</text>
</comment>
<evidence type="ECO:0000313" key="5">
    <source>
        <dbReference type="EMBL" id="KAK2192260.1"/>
    </source>
</evidence>
<evidence type="ECO:0000259" key="4">
    <source>
        <dbReference type="PROSITE" id="PS50225"/>
    </source>
</evidence>
<dbReference type="GO" id="GO:0035556">
    <property type="term" value="P:intracellular signal transduction"/>
    <property type="evidence" value="ECO:0007669"/>
    <property type="project" value="InterPro"/>
</dbReference>
<accession>A0AAD9PCJ0</accession>
<dbReference type="SUPFAM" id="SSF48403">
    <property type="entry name" value="Ankyrin repeat"/>
    <property type="match status" value="2"/>
</dbReference>
<feature type="repeat" description="ANK" evidence="3">
    <location>
        <begin position="51"/>
        <end position="83"/>
    </location>
</feature>
<dbReference type="Pfam" id="PF07525">
    <property type="entry name" value="SOCS_box"/>
    <property type="match status" value="1"/>
</dbReference>